<feature type="chain" id="PRO_5034470198" evidence="2">
    <location>
        <begin position="18"/>
        <end position="373"/>
    </location>
</feature>
<sequence length="373" mass="38118">MQYSTILLTSLAVLASASPAIDPLTLTSLSPAQVSIAPVSSTSFSPFSSSSGQSPITATTTTITIPITATTTTTMIFITTTTTTSTDPINTTTTIFVPNLTASRYQLSRSSLSNSLIHNSNTTWMPPRTPPAVTIVLSQLSRFALNDPQWASQNQITTTLWYPPYTTSASSSTFYTGSRTSIRVESWIWSSATKTETWTSPHTEHETAYASANEAYLESLTADPAYASLLMNLASDTTALAAFTSAAGALASVQPGQTDGIAQASSVINQLPSSAAAFYNSVLSMDIAIASSVVNNVDVASGSSMGTTSSGSSSTGTAHSTASTGSTTSRASSASASNSATTGSASQAAAPTNVVLQAAGVAIGAFGVVVAML</sequence>
<protein>
    <submittedName>
        <fullName evidence="3">Uncharacterized protein</fullName>
    </submittedName>
</protein>
<gene>
    <name evidence="3" type="ORF">EG328_008746</name>
</gene>
<proteinExistence type="predicted"/>
<dbReference type="AlphaFoldDB" id="A0A8H3Z8L6"/>
<feature type="signal peptide" evidence="2">
    <location>
        <begin position="1"/>
        <end position="17"/>
    </location>
</feature>
<organism evidence="3 4">
    <name type="scientific">Venturia inaequalis</name>
    <name type="common">Apple scab fungus</name>
    <dbReference type="NCBI Taxonomy" id="5025"/>
    <lineage>
        <taxon>Eukaryota</taxon>
        <taxon>Fungi</taxon>
        <taxon>Dikarya</taxon>
        <taxon>Ascomycota</taxon>
        <taxon>Pezizomycotina</taxon>
        <taxon>Dothideomycetes</taxon>
        <taxon>Pleosporomycetidae</taxon>
        <taxon>Venturiales</taxon>
        <taxon>Venturiaceae</taxon>
        <taxon>Venturia</taxon>
    </lineage>
</organism>
<evidence type="ECO:0000256" key="1">
    <source>
        <dbReference type="SAM" id="MobiDB-lite"/>
    </source>
</evidence>
<evidence type="ECO:0000313" key="3">
    <source>
        <dbReference type="EMBL" id="KAE9984447.1"/>
    </source>
</evidence>
<accession>A0A8H3Z8L6</accession>
<reference evidence="3 4" key="1">
    <citation type="submission" date="2018-12" db="EMBL/GenBank/DDBJ databases">
        <title>Venturia inaequalis Genome Resource.</title>
        <authorList>
            <person name="Lichtner F.J."/>
        </authorList>
    </citation>
    <scope>NUCLEOTIDE SEQUENCE [LARGE SCALE GENOMIC DNA]</scope>
    <source>
        <strain evidence="3 4">120213</strain>
    </source>
</reference>
<keyword evidence="2" id="KW-0732">Signal</keyword>
<evidence type="ECO:0000313" key="4">
    <source>
        <dbReference type="Proteomes" id="UP000447873"/>
    </source>
</evidence>
<name>A0A8H3Z8L6_VENIN</name>
<dbReference type="EMBL" id="WNWS01000050">
    <property type="protein sequence ID" value="KAE9984447.1"/>
    <property type="molecule type" value="Genomic_DNA"/>
</dbReference>
<evidence type="ECO:0000256" key="2">
    <source>
        <dbReference type="SAM" id="SignalP"/>
    </source>
</evidence>
<comment type="caution">
    <text evidence="3">The sequence shown here is derived from an EMBL/GenBank/DDBJ whole genome shotgun (WGS) entry which is preliminary data.</text>
</comment>
<feature type="region of interest" description="Disordered" evidence="1">
    <location>
        <begin position="304"/>
        <end position="344"/>
    </location>
</feature>
<dbReference type="Proteomes" id="UP000447873">
    <property type="component" value="Unassembled WGS sequence"/>
</dbReference>